<keyword evidence="4" id="KW-1185">Reference proteome</keyword>
<feature type="compositionally biased region" description="Low complexity" evidence="1">
    <location>
        <begin position="46"/>
        <end position="77"/>
    </location>
</feature>
<evidence type="ECO:0000313" key="4">
    <source>
        <dbReference type="Proteomes" id="UP000195521"/>
    </source>
</evidence>
<dbReference type="SUPFAM" id="SSF56112">
    <property type="entry name" value="Protein kinase-like (PK-like)"/>
    <property type="match status" value="1"/>
</dbReference>
<feature type="compositionally biased region" description="Basic residues" evidence="1">
    <location>
        <begin position="1773"/>
        <end position="1786"/>
    </location>
</feature>
<dbReference type="RefSeq" id="XP_028541910.1">
    <property type="nucleotide sequence ID" value="XM_028686109.1"/>
</dbReference>
<feature type="region of interest" description="Disordered" evidence="1">
    <location>
        <begin position="488"/>
        <end position="538"/>
    </location>
</feature>
<feature type="compositionally biased region" description="Basic and acidic residues" evidence="1">
    <location>
        <begin position="897"/>
        <end position="928"/>
    </location>
</feature>
<dbReference type="InterPro" id="IPR000719">
    <property type="entry name" value="Prot_kinase_dom"/>
</dbReference>
<evidence type="ECO:0000259" key="2">
    <source>
        <dbReference type="PROSITE" id="PS50011"/>
    </source>
</evidence>
<dbReference type="Gene3D" id="1.10.510.10">
    <property type="entry name" value="Transferase(Phosphotransferase) domain 1"/>
    <property type="match status" value="1"/>
</dbReference>
<feature type="compositionally biased region" description="Basic residues" evidence="1">
    <location>
        <begin position="509"/>
        <end position="532"/>
    </location>
</feature>
<dbReference type="GeneID" id="39746029"/>
<dbReference type="PROSITE" id="PS50011">
    <property type="entry name" value="PROTEIN_KINASE_DOM"/>
    <property type="match status" value="1"/>
</dbReference>
<feature type="region of interest" description="Disordered" evidence="1">
    <location>
        <begin position="897"/>
        <end position="980"/>
    </location>
</feature>
<feature type="domain" description="Protein kinase" evidence="2">
    <location>
        <begin position="1237"/>
        <end position="1784"/>
    </location>
</feature>
<feature type="compositionally biased region" description="Low complexity" evidence="1">
    <location>
        <begin position="1742"/>
        <end position="1756"/>
    </location>
</feature>
<dbReference type="Proteomes" id="UP000195521">
    <property type="component" value="Unassembled WGS sequence"/>
</dbReference>
<feature type="region of interest" description="Disordered" evidence="1">
    <location>
        <begin position="1"/>
        <end position="78"/>
    </location>
</feature>
<feature type="compositionally biased region" description="Basic and acidic residues" evidence="1">
    <location>
        <begin position="821"/>
        <end position="849"/>
    </location>
</feature>
<feature type="compositionally biased region" description="Basic and acidic residues" evidence="1">
    <location>
        <begin position="1995"/>
        <end position="2011"/>
    </location>
</feature>
<feature type="compositionally biased region" description="Basic and acidic residues" evidence="1">
    <location>
        <begin position="1"/>
        <end position="15"/>
    </location>
</feature>
<evidence type="ECO:0000313" key="3">
    <source>
        <dbReference type="EMBL" id="GAW79321.1"/>
    </source>
</evidence>
<feature type="compositionally biased region" description="Low complexity" evidence="1">
    <location>
        <begin position="16"/>
        <end position="39"/>
    </location>
</feature>
<feature type="region of interest" description="Disordered" evidence="1">
    <location>
        <begin position="1728"/>
        <end position="1823"/>
    </location>
</feature>
<feature type="region of interest" description="Disordered" evidence="1">
    <location>
        <begin position="2339"/>
        <end position="2367"/>
    </location>
</feature>
<feature type="compositionally biased region" description="Low complexity" evidence="1">
    <location>
        <begin position="1812"/>
        <end position="1823"/>
    </location>
</feature>
<evidence type="ECO:0000256" key="1">
    <source>
        <dbReference type="SAM" id="MobiDB-lite"/>
    </source>
</evidence>
<reference evidence="4" key="1">
    <citation type="submission" date="2017-04" db="EMBL/GenBank/DDBJ databases">
        <title>Plasmodium gonderi genome.</title>
        <authorList>
            <person name="Arisue N."/>
            <person name="Honma H."/>
            <person name="Kawai S."/>
            <person name="Tougan T."/>
            <person name="Tanabe K."/>
            <person name="Horii T."/>
        </authorList>
    </citation>
    <scope>NUCLEOTIDE SEQUENCE [LARGE SCALE GENOMIC DNA]</scope>
    <source>
        <strain evidence="4">ATCC 30045</strain>
    </source>
</reference>
<feature type="compositionally biased region" description="Basic and acidic residues" evidence="1">
    <location>
        <begin position="1757"/>
        <end position="1772"/>
    </location>
</feature>
<feature type="region of interest" description="Disordered" evidence="1">
    <location>
        <begin position="820"/>
        <end position="849"/>
    </location>
</feature>
<feature type="compositionally biased region" description="Basic and acidic residues" evidence="1">
    <location>
        <begin position="488"/>
        <end position="508"/>
    </location>
</feature>
<keyword evidence="3" id="KW-0808">Transferase</keyword>
<dbReference type="InterPro" id="IPR011009">
    <property type="entry name" value="Kinase-like_dom_sf"/>
</dbReference>
<feature type="compositionally biased region" description="Acidic residues" evidence="1">
    <location>
        <begin position="1939"/>
        <end position="1948"/>
    </location>
</feature>
<dbReference type="GO" id="GO:0005524">
    <property type="term" value="F:ATP binding"/>
    <property type="evidence" value="ECO:0007669"/>
    <property type="project" value="InterPro"/>
</dbReference>
<dbReference type="OrthoDB" id="377209at2759"/>
<sequence length="2612" mass="303666">MERDTSDENKEDNMKDNSNNSNNGSNRSSGNDNTKSNNSESRKSSSNENSKSSSSGRSKSSSNGSSNSCSNGSSKNSSNDKIDGNYFCDRSPSNCNEGDVLDSRNEFNINNADPGNCEKIQRDNIKCTYANNPQWSYDNKVFRQNYDVISSNEINANNVNMCFPNNGIMNYQHKMNDGNNNLIIQSHMGYLDSNTPNSNNVYNLSKVYNELNSFAIRTSTTDNNLLNMNSTYFNNAMKCSDYNNYNNCIYHSGMLNTSASENQKNNSNNSSPYKSDYLKFNLNSLNSIYNNLNFSNISNSNNVNYNIFNSNVTTPVLDPMNYNMVNNSCNVKYTSNMFDFTPTENVNSLKAKDFNINHSNKAFFQESDLSNYSYRNLKNGNLLSNYPTPVYNVVSNNVDPGRYISSNNSKYSNKNNLNINVLNCKDSNLPKEQMNALVLSDPGIFCKYKAEMLARGNANYEEGMTRKRVDKSNREGTFVRDEKLEQIEKSEREQERENDLNIRKDERRDKKKKIAHLMRNHSSTQKKKHKSKGNSLNRDTECVNSKEVFFHQNKEDCYGGDKLRENYHISGRKKDSKKDNFGVLITKNHNSRKSLTNENQLLMGKEQKFDFKKDKNECSYKKVEKEISSKNSSKNQIVVNKRNSQVLTNIMNFQGPEKYIEDDMDPHKKKNSAKYIKDDKNPDITKSNTIKDRLRSRTGKEHIEKNKLLHENLNGKNLSKYDFLMSRNIHINNVTIENKKEGKKKVTLMKNCEEKNHNSTQIQNNNLTEKKRKHKDINQNKNTVKDDQIAIVLRKSEKKMKKFEDTPKLDNNRMLNIVENGAKKGDYKSKKNEKLRENEAQVDKEKTGENRNCTKSLKREQENVSNQVKGEVEKEVDHVGKREYDKKNETDVLKMENHKQDDKNTEQMKINEKEKKIRKEKNDTHVPEQKNSLFHKMKKKNSVEGTDKTKEGESIGSNLDKEDKNKEFLQGNFSEKQTTDAEEIIPIKEINTTISSSEGAHEQKEDPLQANFPQKEISILKESNNETDKPVNHTRHENKIIIQMKESSKGEDEMIANDKKMLTKEGDAFLGSAEEDIFLDVLEENSTKEDIIIKKKEELNDNKPCDIKKSFIDEEKKKRVKDIMNLRLNAYASDENPVNNVAEYVEIQNNEDADIKKKISDEKTNIMDEKEDAIDKDSYKITKSVIYPNDTSNAHVNYKKKNSVKDVAIDLNSSSAEKDYLINNEKKKLWSNLGYISYVDNFVGKGSYGSVRKALYNVDHNSKDLKFYIDKINSLEFVNLLIQCTANGSSTTSGSSSSSNSTTGSKLKNFLEQHKEKGTTNLDPKEAYNNSHNMKKLRPISFSIKNASSSINGVKEEKSSAQIDNNNFTMNGKEQLTNNSEHTLVGNNKKEGQCFCCNHKGHFELAIKEIDVNRKGNEFQFVREQELLCHFNSNVIKPISTKDGNLKEKRNYEILMHCANGDLRKLLQNLIFHRKKEYEKRKRVNKILKLIHIIFGKKYKCYKNEDEHTCVGLCHQKLKKIKMKLNNNVVEIEHPTFDFIYDNIKVYNCGLTESECKFLFFQIVNGISFLQTCYQSNMIRLTDIKLQNILVYTNVHNIYNPLKWHLCISDFGCSAMEYATFHLENSKHSTENYKNILNQWKHQFINQLSSYFQGTVYTMAPEGLCYDYKGNFRQSKYNKLVHFYEQNFGNIDDRFQELQKSSVCVKNSLNNFNIVNINSSTNFCFLSKEGEEEQEEEDEQQQEQQQKQEGKGNSINDSKKEKEKKNGQNKKDISKRKNLNHQRTNVKNKNNDGVSNEKYVNNERNKSNGKINSNENNKKTNNNSTEYLPFDVRCDSWSLGIILADLGKCGIGSYEYIISEKSSENCINNVWKNQNVDLNSIILADLNLSKGEEVFYLKCIMNYYDIVTLEWDNECLENENLKKNGETKDTGNSSKGEDANNEMSDDADVNVNDQHNDFKSDNINENTNICNNNKCTDKGQIKKISTSKQSGGRDIGSRRCSKDLKEKETLHADNSNDSGKQNNRGNNSSRKNHHNKDEEKNHMESNNRGYGKKNKRNDNNFNNLELFTSHYKLFILKFKDYIKIDKVAYIKNEFVKYYKMNKHLMNKKNIEKKILFLFLIINNNLTYNFYYELQSFFRIELTVKNIGSGIFKFRNKKEKEKYLQDFKLNIQKEHMNGNKEYWHSRLTNKYLAIILKDVCHENFSNRKKNIKKCYNKFEYPLNYSDDYWNLLTDLLNYVPYERLLACEIIGHDFFSEPNEKIKNIPIAENAEDYVDLLDKKEFMSTIWKNYIRERKEKKYICNPFHEEFETEKEIEAGIDSSDKETKLYELGGDKMNSRNCVANGGEKRGSTEKGKEKDMSKTNRMSANEKNFNQQKRFIMTLYDIILKNVKNRCDFCDSISDCLNYKNILKKIDKLESCVLNVKDKCEKNIKNGLIKKDDIKKKKFLYPSNVCNNVYYFLNEASIFLEFTNLDVFMNMHLPFEHLYLPLCDEKTDKNKFQVNFFFKPIYFYSFPYKIIHAWYTGPLHIYLKHPSIPDYINRICLRESNILRRKEIIFWFCEDIILKSVSKIKKLLNCSNDFLCTPYVSHIIGKQLIIRKQYLLKLLNGKSAI</sequence>
<proteinExistence type="predicted"/>
<feature type="compositionally biased region" description="Acidic residues" evidence="1">
    <location>
        <begin position="1730"/>
        <end position="1741"/>
    </location>
</feature>
<feature type="compositionally biased region" description="Polar residues" evidence="1">
    <location>
        <begin position="2012"/>
        <end position="2029"/>
    </location>
</feature>
<comment type="caution">
    <text evidence="3">The sequence shown here is derived from an EMBL/GenBank/DDBJ whole genome shotgun (WGS) entry which is preliminary data.</text>
</comment>
<feature type="compositionally biased region" description="Basic and acidic residues" evidence="1">
    <location>
        <begin position="2035"/>
        <end position="2045"/>
    </location>
</feature>
<feature type="region of interest" description="Disordered" evidence="1">
    <location>
        <begin position="1922"/>
        <end position="2056"/>
    </location>
</feature>
<dbReference type="SMART" id="SM00220">
    <property type="entry name" value="S_TKc"/>
    <property type="match status" value="1"/>
</dbReference>
<feature type="compositionally biased region" description="Basic and acidic residues" evidence="1">
    <location>
        <begin position="2345"/>
        <end position="2361"/>
    </location>
</feature>
<dbReference type="OMA" id="YSDDYWN"/>
<accession>A0A1Y1J9Y4</accession>
<dbReference type="PANTHER" id="PTHR36593:SF1">
    <property type="entry name" value="EXPORTED SERINE_THREONINE PROTEIN KINASE"/>
    <property type="match status" value="1"/>
</dbReference>
<dbReference type="EMBL" id="BDQF01000003">
    <property type="protein sequence ID" value="GAW79321.1"/>
    <property type="molecule type" value="Genomic_DNA"/>
</dbReference>
<keyword evidence="3" id="KW-0418">Kinase</keyword>
<organism evidence="3 4">
    <name type="scientific">Plasmodium gonderi</name>
    <dbReference type="NCBI Taxonomy" id="77519"/>
    <lineage>
        <taxon>Eukaryota</taxon>
        <taxon>Sar</taxon>
        <taxon>Alveolata</taxon>
        <taxon>Apicomplexa</taxon>
        <taxon>Aconoidasida</taxon>
        <taxon>Haemosporida</taxon>
        <taxon>Plasmodiidae</taxon>
        <taxon>Plasmodium</taxon>
        <taxon>Plasmodium (Plasmodium)</taxon>
    </lineage>
</organism>
<feature type="compositionally biased region" description="Basic and acidic residues" evidence="1">
    <location>
        <begin position="941"/>
        <end position="967"/>
    </location>
</feature>
<gene>
    <name evidence="3" type="ORF">PGO_031250</name>
</gene>
<name>A0A1Y1J9Y4_PLAGO</name>
<dbReference type="GO" id="GO:0004672">
    <property type="term" value="F:protein kinase activity"/>
    <property type="evidence" value="ECO:0007669"/>
    <property type="project" value="InterPro"/>
</dbReference>
<protein>
    <submittedName>
        <fullName evidence="3">Protein kinase domain containing protein</fullName>
    </submittedName>
</protein>
<dbReference type="PANTHER" id="PTHR36593">
    <property type="entry name" value="EXPORTED SERINE/THREONINE PROTEIN KINASE"/>
    <property type="match status" value="1"/>
</dbReference>
<feature type="compositionally biased region" description="Low complexity" evidence="1">
    <location>
        <begin position="1963"/>
        <end position="1974"/>
    </location>
</feature>